<dbReference type="SUPFAM" id="SSF46785">
    <property type="entry name" value="Winged helix' DNA-binding domain"/>
    <property type="match status" value="1"/>
</dbReference>
<evidence type="ECO:0000313" key="2">
    <source>
        <dbReference type="Proteomes" id="UP000245959"/>
    </source>
</evidence>
<dbReference type="GeneID" id="78294131"/>
<evidence type="ECO:0000313" key="1">
    <source>
        <dbReference type="EMBL" id="PVY45235.1"/>
    </source>
</evidence>
<organism evidence="1 2">
    <name type="scientific">Victivallis vadensis</name>
    <dbReference type="NCBI Taxonomy" id="172901"/>
    <lineage>
        <taxon>Bacteria</taxon>
        <taxon>Pseudomonadati</taxon>
        <taxon>Lentisphaerota</taxon>
        <taxon>Lentisphaeria</taxon>
        <taxon>Victivallales</taxon>
        <taxon>Victivallaceae</taxon>
        <taxon>Victivallis</taxon>
    </lineage>
</organism>
<dbReference type="RefSeq" id="WP_116882806.1">
    <property type="nucleotide sequence ID" value="NZ_CABMMC010000020.1"/>
</dbReference>
<comment type="caution">
    <text evidence="1">The sequence shown here is derived from an EMBL/GenBank/DDBJ whole genome shotgun (WGS) entry which is preliminary data.</text>
</comment>
<sequence length="95" mass="10608">METEIVFILRQAILIAVRDSYGPTTLERALRHSELFGAEPEAVLREWRELEKHGYLEPLPGSSGKYLRLTEKGAAQAEYRPGAADPFIHGVKAMG</sequence>
<keyword evidence="2" id="KW-1185">Reference proteome</keyword>
<dbReference type="AlphaFoldDB" id="A0A2U1B994"/>
<accession>A0A2U1B994</accession>
<proteinExistence type="predicted"/>
<name>A0A2U1B994_9BACT</name>
<dbReference type="Proteomes" id="UP000245959">
    <property type="component" value="Unassembled WGS sequence"/>
</dbReference>
<protein>
    <submittedName>
        <fullName evidence="1">Uncharacterized protein</fullName>
    </submittedName>
</protein>
<gene>
    <name evidence="1" type="ORF">C8D82_103149</name>
</gene>
<dbReference type="InterPro" id="IPR036390">
    <property type="entry name" value="WH_DNA-bd_sf"/>
</dbReference>
<dbReference type="EMBL" id="QEKH01000003">
    <property type="protein sequence ID" value="PVY45235.1"/>
    <property type="molecule type" value="Genomic_DNA"/>
</dbReference>
<reference evidence="1 2" key="1">
    <citation type="submission" date="2018-04" db="EMBL/GenBank/DDBJ databases">
        <title>Genomic Encyclopedia of Type Strains, Phase IV (KMG-IV): sequencing the most valuable type-strain genomes for metagenomic binning, comparative biology and taxonomic classification.</title>
        <authorList>
            <person name="Goeker M."/>
        </authorList>
    </citation>
    <scope>NUCLEOTIDE SEQUENCE [LARGE SCALE GENOMIC DNA]</scope>
    <source>
        <strain evidence="1 2">DSM 14823</strain>
    </source>
</reference>